<dbReference type="InterPro" id="IPR049483">
    <property type="entry name" value="FAF1_2-like_UAS"/>
</dbReference>
<keyword evidence="2" id="KW-0812">Transmembrane</keyword>
<protein>
    <recommendedName>
        <fullName evidence="7">DUF4781 domain-containing protein</fullName>
    </recommendedName>
</protein>
<organism evidence="5 6">
    <name type="scientific">Tenebrio molitor</name>
    <name type="common">Yellow mealworm beetle</name>
    <dbReference type="NCBI Taxonomy" id="7067"/>
    <lineage>
        <taxon>Eukaryota</taxon>
        <taxon>Metazoa</taxon>
        <taxon>Ecdysozoa</taxon>
        <taxon>Arthropoda</taxon>
        <taxon>Hexapoda</taxon>
        <taxon>Insecta</taxon>
        <taxon>Pterygota</taxon>
        <taxon>Neoptera</taxon>
        <taxon>Endopterygota</taxon>
        <taxon>Coleoptera</taxon>
        <taxon>Polyphaga</taxon>
        <taxon>Cucujiformia</taxon>
        <taxon>Tenebrionidae</taxon>
        <taxon>Tenebrio</taxon>
    </lineage>
</organism>
<feature type="transmembrane region" description="Helical" evidence="2">
    <location>
        <begin position="530"/>
        <end position="550"/>
    </location>
</feature>
<reference evidence="5" key="2">
    <citation type="submission" date="2021-08" db="EMBL/GenBank/DDBJ databases">
        <authorList>
            <person name="Eriksson T."/>
        </authorList>
    </citation>
    <scope>NUCLEOTIDE SEQUENCE</scope>
    <source>
        <strain evidence="5">Stoneville</strain>
        <tissue evidence="5">Whole head</tissue>
    </source>
</reference>
<evidence type="ECO:0008006" key="7">
    <source>
        <dbReference type="Google" id="ProtNLM"/>
    </source>
</evidence>
<dbReference type="AlphaFoldDB" id="A0A8J6LMN2"/>
<dbReference type="Pfam" id="PF21021">
    <property type="entry name" value="FAF1"/>
    <property type="match status" value="1"/>
</dbReference>
<dbReference type="Gene3D" id="3.40.30.10">
    <property type="entry name" value="Glutaredoxin"/>
    <property type="match status" value="1"/>
</dbReference>
<name>A0A8J6LMN2_TENMO</name>
<evidence type="ECO:0000259" key="4">
    <source>
        <dbReference type="Pfam" id="PF21021"/>
    </source>
</evidence>
<dbReference type="EMBL" id="JABDTM020017873">
    <property type="protein sequence ID" value="KAH0818331.1"/>
    <property type="molecule type" value="Genomic_DNA"/>
</dbReference>
<evidence type="ECO:0000259" key="3">
    <source>
        <dbReference type="Pfam" id="PF16013"/>
    </source>
</evidence>
<feature type="domain" description="DUF4781" evidence="3">
    <location>
        <begin position="379"/>
        <end position="681"/>
    </location>
</feature>
<keyword evidence="2" id="KW-1133">Transmembrane helix</keyword>
<reference evidence="5" key="1">
    <citation type="journal article" date="2020" name="J Insects Food Feed">
        <title>The yellow mealworm (Tenebrio molitor) genome: a resource for the emerging insects as food and feed industry.</title>
        <authorList>
            <person name="Eriksson T."/>
            <person name="Andere A."/>
            <person name="Kelstrup H."/>
            <person name="Emery V."/>
            <person name="Picard C."/>
        </authorList>
    </citation>
    <scope>NUCLEOTIDE SEQUENCE</scope>
    <source>
        <strain evidence="5">Stoneville</strain>
        <tissue evidence="5">Whole head</tissue>
    </source>
</reference>
<feature type="region of interest" description="Disordered" evidence="1">
    <location>
        <begin position="55"/>
        <end position="92"/>
    </location>
</feature>
<evidence type="ECO:0000256" key="2">
    <source>
        <dbReference type="SAM" id="Phobius"/>
    </source>
</evidence>
<comment type="caution">
    <text evidence="5">The sequence shown here is derived from an EMBL/GenBank/DDBJ whole genome shotgun (WGS) entry which is preliminary data.</text>
</comment>
<evidence type="ECO:0000313" key="5">
    <source>
        <dbReference type="EMBL" id="KAH0818331.1"/>
    </source>
</evidence>
<feature type="transmembrane region" description="Helical" evidence="2">
    <location>
        <begin position="484"/>
        <end position="504"/>
    </location>
</feature>
<sequence>MERAGDLKKTIFKKFGIAPHKQVIDCWFKDPSSDTDTLITCCSASECNNLLVEKKEGSSTTSTSHPPENPGGGGDNNLPSEETGNDTPPSRESETSAILSFVQYFSTNFSNRGITFLTCCLEDAFTQAFETSIQRRRALILYLHNKNDAFSKTFCEQLTQQHIQQILNDKFLLLCWDVEENEYTRCLIEALENCNELRTYRSLIELKVCGALVMVPTGRSFRVISVMKGTVTGKEFSAILTQAGEFLTRENDVEQEIGGHGNQENTFGSKECQQHMLDMLGNRDYDSFDHDELKYLKEKVAFAFHGPPQTLNGYDRKQNKKTDYIFEVIMKQNNLIAKWKDRVIISFIYMCTEPLPEEKQKLAKKYPDYNPSCDFTLLPIFVLRKCKNSTNPCRVIIDNVGRVYQTWNDFLDENKLPECEMIFPKNGRYQADANGNVILDKQLSPACNVSASILLAADVATTVGGLAAGGIFFAAAFIPTVAAVPFLLPAAGVTGLVTGAYALGRSGYNLYDKYKHGENLSFWESSEARAAYINIVAGSLGFVGAGANVMMSNLISQGFNVGNGARAAMNTVNVINLGASGVGLANSSYDVFKQWWDDNETPSPLTIIQLSASVLFFGQAVYNFRTANMVVEETQARELRDYNDSLRSNRHRKTFSKLIKETIRQNDGNVQRGQADVISTIKNIQNKDEVFATLTRANKDMNHNNIRFAAQNGKITLNGVSIDMGRFSSMGKNEAITFFNTLPNTPNPTAANVRLMETYLGNSFEGIRSIEVAPLALGLVKIFCTADSTIKEKIINTVSKLIAELLKSTTCYMTSLNEIFPDHDKYLRLVGMVSSFFQTFVTQVEERYNMWRQTLDETLAEPYFTELSCDVTRRAAEIFNFVTANFFTGTKLNEDGLRNLLDYFYTWFANQVYLYQERRQRRNRRTIHSRVAARKLRCKICWGDYYSPQ</sequence>
<feature type="domain" description="Fas-associated factor 1/2-like UAS" evidence="4">
    <location>
        <begin position="101"/>
        <end position="236"/>
    </location>
</feature>
<gene>
    <name evidence="5" type="ORF">GEV33_004459</name>
</gene>
<dbReference type="PANTHER" id="PTHR21115:SF0">
    <property type="entry name" value="GH06117P-RELATED"/>
    <property type="match status" value="1"/>
</dbReference>
<keyword evidence="6" id="KW-1185">Reference proteome</keyword>
<proteinExistence type="predicted"/>
<evidence type="ECO:0000313" key="6">
    <source>
        <dbReference type="Proteomes" id="UP000719412"/>
    </source>
</evidence>
<dbReference type="PANTHER" id="PTHR21115">
    <property type="entry name" value="GH06117P-RELATED"/>
    <property type="match status" value="1"/>
</dbReference>
<evidence type="ECO:0000256" key="1">
    <source>
        <dbReference type="SAM" id="MobiDB-lite"/>
    </source>
</evidence>
<dbReference type="InterPro" id="IPR031962">
    <property type="entry name" value="DUF4781"/>
</dbReference>
<dbReference type="Pfam" id="PF16013">
    <property type="entry name" value="DUF4781"/>
    <property type="match status" value="1"/>
</dbReference>
<accession>A0A8J6LMN2</accession>
<keyword evidence="2" id="KW-0472">Membrane</keyword>
<dbReference type="Proteomes" id="UP000719412">
    <property type="component" value="Unassembled WGS sequence"/>
</dbReference>